<dbReference type="EMBL" id="MK504443">
    <property type="protein sequence ID" value="QBJ03516.1"/>
    <property type="molecule type" value="Genomic_DNA"/>
</dbReference>
<organism evidence="1 2">
    <name type="scientific">Lactobacillus phage 521B</name>
    <dbReference type="NCBI Taxonomy" id="2510942"/>
    <lineage>
        <taxon>Viruses</taxon>
        <taxon>Duplodnaviria</taxon>
        <taxon>Heunggongvirae</taxon>
        <taxon>Uroviricota</taxon>
        <taxon>Caudoviricetes</taxon>
        <taxon>Herelleviridae</taxon>
        <taxon>Tybeckvirus</taxon>
        <taxon>Tybeckvirus tv521B</taxon>
    </lineage>
</organism>
<protein>
    <submittedName>
        <fullName evidence="1">DNA-binding protein</fullName>
    </submittedName>
</protein>
<sequence>MDITYGDIVNRIASTTGIKKKDIDKVLRGNSEAINYFLSSGHSIKVLKDFKLQPIYRKERKRVYDGIHKRYYDSPAHYTLSITPLSNIKNAIETLNKN</sequence>
<dbReference type="InterPro" id="IPR010992">
    <property type="entry name" value="IHF-like_DNA-bd_dom_sf"/>
</dbReference>
<dbReference type="Pfam" id="PF00216">
    <property type="entry name" value="Bac_DNA_binding"/>
    <property type="match status" value="1"/>
</dbReference>
<keyword evidence="2" id="KW-1185">Reference proteome</keyword>
<dbReference type="Proteomes" id="UP000308874">
    <property type="component" value="Segment"/>
</dbReference>
<evidence type="ECO:0000313" key="2">
    <source>
        <dbReference type="Proteomes" id="UP000308874"/>
    </source>
</evidence>
<name>A0A4Y5FEQ5_9CAUD</name>
<accession>A0A4Y5FEQ5</accession>
<keyword evidence="1" id="KW-0238">DNA-binding</keyword>
<dbReference type="SUPFAM" id="SSF47729">
    <property type="entry name" value="IHF-like DNA-binding proteins"/>
    <property type="match status" value="1"/>
</dbReference>
<gene>
    <name evidence="1" type="ORF">B521_0166</name>
</gene>
<dbReference type="Gene3D" id="4.10.520.10">
    <property type="entry name" value="IHF-like DNA-binding proteins"/>
    <property type="match status" value="1"/>
</dbReference>
<dbReference type="GO" id="GO:0003677">
    <property type="term" value="F:DNA binding"/>
    <property type="evidence" value="ECO:0007669"/>
    <property type="project" value="UniProtKB-KW"/>
</dbReference>
<reference evidence="1 2" key="1">
    <citation type="submission" date="2019-02" db="EMBL/GenBank/DDBJ databases">
        <title>Isolation of virulent Lactobacillus brevis phages.</title>
        <authorList>
            <person name="Feyereisen M."/>
            <person name="Mahony J."/>
            <person name="O'Sullivan T."/>
            <person name="van Sinderen D."/>
        </authorList>
    </citation>
    <scope>NUCLEOTIDE SEQUENCE [LARGE SCALE GENOMIC DNA]</scope>
</reference>
<evidence type="ECO:0000313" key="1">
    <source>
        <dbReference type="EMBL" id="QBJ03516.1"/>
    </source>
</evidence>
<proteinExistence type="predicted"/>
<dbReference type="GO" id="GO:0030527">
    <property type="term" value="F:structural constituent of chromatin"/>
    <property type="evidence" value="ECO:0007669"/>
    <property type="project" value="InterPro"/>
</dbReference>
<dbReference type="InterPro" id="IPR000119">
    <property type="entry name" value="Hist_DNA-bd"/>
</dbReference>